<dbReference type="AlphaFoldDB" id="A0AA40C366"/>
<dbReference type="Gene3D" id="3.40.350.10">
    <property type="entry name" value="Creatinase/prolidase N-terminal domain"/>
    <property type="match status" value="1"/>
</dbReference>
<proteinExistence type="inferred from homology"/>
<comment type="catalytic activity">
    <reaction evidence="1">
        <text>Release of any N-terminal amino acid, including proline, that is linked to proline, even from a dipeptide or tripeptide.</text>
        <dbReference type="EC" id="3.4.11.9"/>
    </reaction>
</comment>
<dbReference type="GO" id="GO:0030145">
    <property type="term" value="F:manganese ion binding"/>
    <property type="evidence" value="ECO:0007669"/>
    <property type="project" value="InterPro"/>
</dbReference>
<evidence type="ECO:0000313" key="17">
    <source>
        <dbReference type="Proteomes" id="UP001175000"/>
    </source>
</evidence>
<evidence type="ECO:0000256" key="9">
    <source>
        <dbReference type="ARBA" id="ARBA00022801"/>
    </source>
</evidence>
<evidence type="ECO:0000256" key="11">
    <source>
        <dbReference type="ARBA" id="ARBA00023211"/>
    </source>
</evidence>
<comment type="cofactor">
    <cofactor evidence="2">
        <name>Mn(2+)</name>
        <dbReference type="ChEBI" id="CHEBI:29035"/>
    </cofactor>
</comment>
<dbReference type="SMART" id="SM01011">
    <property type="entry name" value="AMP_N"/>
    <property type="match status" value="1"/>
</dbReference>
<dbReference type="SUPFAM" id="SSF53092">
    <property type="entry name" value="Creatinase/prolidase N-terminal domain"/>
    <property type="match status" value="1"/>
</dbReference>
<dbReference type="EMBL" id="JAULSU010000003">
    <property type="protein sequence ID" value="KAK0623345.1"/>
    <property type="molecule type" value="Genomic_DNA"/>
</dbReference>
<dbReference type="InterPro" id="IPR036005">
    <property type="entry name" value="Creatinase/aminopeptidase-like"/>
</dbReference>
<dbReference type="InterPro" id="IPR052433">
    <property type="entry name" value="X-Pro_dipept-like"/>
</dbReference>
<dbReference type="InterPro" id="IPR000994">
    <property type="entry name" value="Pept_M24"/>
</dbReference>
<evidence type="ECO:0000256" key="5">
    <source>
        <dbReference type="ARBA" id="ARBA00012574"/>
    </source>
</evidence>
<accession>A0AA40C366</accession>
<keyword evidence="6" id="KW-0031">Aminopeptidase</keyword>
<dbReference type="InterPro" id="IPR029149">
    <property type="entry name" value="Creatin/AminoP/Spt16_N"/>
</dbReference>
<evidence type="ECO:0000256" key="1">
    <source>
        <dbReference type="ARBA" id="ARBA00001424"/>
    </source>
</evidence>
<feature type="domain" description="Aminopeptidase P N-terminal" evidence="15">
    <location>
        <begin position="64"/>
        <end position="195"/>
    </location>
</feature>
<keyword evidence="8 14" id="KW-0479">Metal-binding</keyword>
<dbReference type="PANTHER" id="PTHR43226:SF3">
    <property type="entry name" value="XAA-PRO AMINOPEPTIDASE AN0832-RELATED"/>
    <property type="match status" value="1"/>
</dbReference>
<protein>
    <recommendedName>
        <fullName evidence="5">Xaa-Pro aminopeptidase</fullName>
        <ecNumber evidence="5">3.4.11.9</ecNumber>
    </recommendedName>
    <alternativeName>
        <fullName evidence="12">Aminoacylproline aminopeptidase</fullName>
    </alternativeName>
    <alternativeName>
        <fullName evidence="13">Prolidase</fullName>
    </alternativeName>
</protein>
<evidence type="ECO:0000256" key="12">
    <source>
        <dbReference type="ARBA" id="ARBA00030849"/>
    </source>
</evidence>
<evidence type="ECO:0000256" key="3">
    <source>
        <dbReference type="ARBA" id="ARBA00002443"/>
    </source>
</evidence>
<evidence type="ECO:0000259" key="15">
    <source>
        <dbReference type="SMART" id="SM01011"/>
    </source>
</evidence>
<dbReference type="Proteomes" id="UP001175000">
    <property type="component" value="Unassembled WGS sequence"/>
</dbReference>
<organism evidence="16 17">
    <name type="scientific">Immersiella caudata</name>
    <dbReference type="NCBI Taxonomy" id="314043"/>
    <lineage>
        <taxon>Eukaryota</taxon>
        <taxon>Fungi</taxon>
        <taxon>Dikarya</taxon>
        <taxon>Ascomycota</taxon>
        <taxon>Pezizomycotina</taxon>
        <taxon>Sordariomycetes</taxon>
        <taxon>Sordariomycetidae</taxon>
        <taxon>Sordariales</taxon>
        <taxon>Lasiosphaeriaceae</taxon>
        <taxon>Immersiella</taxon>
    </lineage>
</organism>
<dbReference type="GO" id="GO:0006508">
    <property type="term" value="P:proteolysis"/>
    <property type="evidence" value="ECO:0007669"/>
    <property type="project" value="UniProtKB-KW"/>
</dbReference>
<gene>
    <name evidence="16" type="ORF">B0T14DRAFT_564718</name>
</gene>
<dbReference type="InterPro" id="IPR001131">
    <property type="entry name" value="Peptidase_M24B_aminopep-P_CS"/>
</dbReference>
<evidence type="ECO:0000256" key="7">
    <source>
        <dbReference type="ARBA" id="ARBA00022670"/>
    </source>
</evidence>
<evidence type="ECO:0000256" key="2">
    <source>
        <dbReference type="ARBA" id="ARBA00001936"/>
    </source>
</evidence>
<keyword evidence="9" id="KW-0378">Hydrolase</keyword>
<comment type="caution">
    <text evidence="16">The sequence shown here is derived from an EMBL/GenBank/DDBJ whole genome shotgun (WGS) entry which is preliminary data.</text>
</comment>
<evidence type="ECO:0000256" key="13">
    <source>
        <dbReference type="ARBA" id="ARBA00032413"/>
    </source>
</evidence>
<dbReference type="CDD" id="cd01087">
    <property type="entry name" value="Prolidase"/>
    <property type="match status" value="1"/>
</dbReference>
<dbReference type="Gene3D" id="3.90.230.10">
    <property type="entry name" value="Creatinase/methionine aminopeptidase superfamily"/>
    <property type="match status" value="1"/>
</dbReference>
<evidence type="ECO:0000256" key="6">
    <source>
        <dbReference type="ARBA" id="ARBA00022438"/>
    </source>
</evidence>
<dbReference type="GO" id="GO:0070006">
    <property type="term" value="F:metalloaminopeptidase activity"/>
    <property type="evidence" value="ECO:0007669"/>
    <property type="project" value="InterPro"/>
</dbReference>
<dbReference type="EC" id="3.4.11.9" evidence="5"/>
<evidence type="ECO:0000256" key="10">
    <source>
        <dbReference type="ARBA" id="ARBA00023049"/>
    </source>
</evidence>
<evidence type="ECO:0000256" key="8">
    <source>
        <dbReference type="ARBA" id="ARBA00022723"/>
    </source>
</evidence>
<comment type="similarity">
    <text evidence="4 14">Belongs to the peptidase M24B family.</text>
</comment>
<evidence type="ECO:0000256" key="14">
    <source>
        <dbReference type="RuleBase" id="RU000590"/>
    </source>
</evidence>
<dbReference type="SUPFAM" id="SSF55920">
    <property type="entry name" value="Creatinase/aminopeptidase"/>
    <property type="match status" value="1"/>
</dbReference>
<reference evidence="16" key="1">
    <citation type="submission" date="2023-06" db="EMBL/GenBank/DDBJ databases">
        <title>Genome-scale phylogeny and comparative genomics of the fungal order Sordariales.</title>
        <authorList>
            <consortium name="Lawrence Berkeley National Laboratory"/>
            <person name="Hensen N."/>
            <person name="Bonometti L."/>
            <person name="Westerberg I."/>
            <person name="Brannstrom I.O."/>
            <person name="Guillou S."/>
            <person name="Cros-Aarteil S."/>
            <person name="Calhoun S."/>
            <person name="Haridas S."/>
            <person name="Kuo A."/>
            <person name="Mondo S."/>
            <person name="Pangilinan J."/>
            <person name="Riley R."/>
            <person name="Labutti K."/>
            <person name="Andreopoulos B."/>
            <person name="Lipzen A."/>
            <person name="Chen C."/>
            <person name="Yanf M."/>
            <person name="Daum C."/>
            <person name="Ng V."/>
            <person name="Clum A."/>
            <person name="Steindorff A."/>
            <person name="Ohm R."/>
            <person name="Martin F."/>
            <person name="Silar P."/>
            <person name="Natvig D."/>
            <person name="Lalanne C."/>
            <person name="Gautier V."/>
            <person name="Ament-Velasquez S.L."/>
            <person name="Kruys A."/>
            <person name="Hutchinson M.I."/>
            <person name="Powell A.J."/>
            <person name="Barry K."/>
            <person name="Miller A.N."/>
            <person name="Grigoriev I.V."/>
            <person name="Debuchy R."/>
            <person name="Gladieux P."/>
            <person name="Thoren M.H."/>
            <person name="Johannesson H."/>
        </authorList>
    </citation>
    <scope>NUCLEOTIDE SEQUENCE</scope>
    <source>
        <strain evidence="16">CBS 606.72</strain>
    </source>
</reference>
<keyword evidence="10" id="KW-0482">Metalloprotease</keyword>
<dbReference type="Pfam" id="PF00557">
    <property type="entry name" value="Peptidase_M24"/>
    <property type="match status" value="1"/>
</dbReference>
<dbReference type="PANTHER" id="PTHR43226">
    <property type="entry name" value="XAA-PRO AMINOPEPTIDASE 3"/>
    <property type="match status" value="1"/>
</dbReference>
<dbReference type="Pfam" id="PF05195">
    <property type="entry name" value="AMP_N"/>
    <property type="match status" value="1"/>
</dbReference>
<keyword evidence="7" id="KW-0645">Protease</keyword>
<evidence type="ECO:0000313" key="16">
    <source>
        <dbReference type="EMBL" id="KAK0623345.1"/>
    </source>
</evidence>
<comment type="function">
    <text evidence="3">Catalyzes the removal of a penultimate prolyl residue from the N-termini of peptides.</text>
</comment>
<dbReference type="PROSITE" id="PS00491">
    <property type="entry name" value="PROLINE_PEPTIDASE"/>
    <property type="match status" value="1"/>
</dbReference>
<keyword evidence="11" id="KW-0464">Manganese</keyword>
<keyword evidence="17" id="KW-1185">Reference proteome</keyword>
<name>A0AA40C366_9PEZI</name>
<evidence type="ECO:0000256" key="4">
    <source>
        <dbReference type="ARBA" id="ARBA00008766"/>
    </source>
</evidence>
<dbReference type="InterPro" id="IPR007865">
    <property type="entry name" value="Aminopep_P_N"/>
</dbReference>
<sequence length="545" mass="59892">MEVDHDLVIVDEFDALAIEVKVPKPAASESAPAQGHARKSSLQAKLGLKRIIDDAFSKDRAGKYPAKQHAQKVAKKLGVQNGLIFLPGQEEKNYEDSDMGPEFHQRRYFFYLSGASFPGCSVTYDIARDHLILWVPYVDPRNVLWYGKSPSIDDCRAISAVDDVRYVSGLDKFLYTALAPGSTLFVLHPEQTPKLESTKGVVHIDTVKLRPAVDAARVVKTDYEVAMIRRANAISSAAHKAVMSRMKKLTNEREIDAIFRGFCTAQGAPHQAYPIIAGSGPNASTLHYDSNNEPLTGRQLVCLDAGAEWNCYASDVTRTFPISGTFTPEAAAIHSIVTRMQNECIERVRPGVVFSTLHLHACIVAVTELLRLGILQNGTAAEIFNRGTITAFFPHGLGHHVGLEVHDVIGPERLLLGATTVPKGKRGGAIGKREVLAPETLAVMYRDALATSADAPKEKRRLEKNMVVTIEPGIYFCREYIQAYFLDNSAHAKYINKDVLEKYYPVGGVRIEDCILVTETGYENLTTAPKGDEMLAIINESAAQA</sequence>